<dbReference type="EMBL" id="NFZX01000029">
    <property type="protein sequence ID" value="RFA33991.1"/>
    <property type="molecule type" value="Genomic_DNA"/>
</dbReference>
<reference evidence="8" key="2">
    <citation type="submission" date="2016-11" db="EMBL/GenBank/DDBJ databases">
        <title>Complete genome sequence of Virgibacillus pantothenticus 21D, a halophilic bacterium isolated from the deep hypersaline anoxic basin Discovery in the Mediterranean Sea.</title>
        <authorList>
            <person name="Zeaiter Z."/>
            <person name="Booth J.M."/>
            <person name="Prosdocimi E.M."/>
            <person name="Mapelli F."/>
            <person name="Fusi M."/>
            <person name="Daffonchio D."/>
            <person name="Borin S."/>
            <person name="Crotti E."/>
        </authorList>
    </citation>
    <scope>NUCLEOTIDE SEQUENCE [LARGE SCALE GENOMIC DNA]</scope>
    <source>
        <strain evidence="8">21D</strain>
    </source>
</reference>
<dbReference type="GO" id="GO:0016020">
    <property type="term" value="C:membrane"/>
    <property type="evidence" value="ECO:0007669"/>
    <property type="project" value="UniProtKB-SubCell"/>
</dbReference>
<dbReference type="EMBL" id="CP018622">
    <property type="protein sequence ID" value="AUJ24217.1"/>
    <property type="molecule type" value="Genomic_DNA"/>
</dbReference>
<dbReference type="Proteomes" id="UP000256488">
    <property type="component" value="Unassembled WGS sequence"/>
</dbReference>
<name>A0A2K9IX10_9BACI</name>
<comment type="subcellular location">
    <subcellularLocation>
        <location evidence="1">Membrane</location>
    </subcellularLocation>
</comment>
<keyword evidence="2 5" id="KW-0812">Transmembrane</keyword>
<accession>A0A2K9IX10</accession>
<reference evidence="7 9" key="3">
    <citation type="submission" date="2017-05" db="EMBL/GenBank/DDBJ databases">
        <title>Virgibacillus sp. AK90 isolated from a saltern of Kakinada, India.</title>
        <authorList>
            <person name="Gupta V."/>
            <person name="Sidhu C."/>
            <person name="Korpole S."/>
            <person name="Pinnaka A.K."/>
        </authorList>
    </citation>
    <scope>NUCLEOTIDE SEQUENCE [LARGE SCALE GENOMIC DNA]</scope>
    <source>
        <strain evidence="7 9">AK90</strain>
    </source>
</reference>
<evidence type="ECO:0000313" key="7">
    <source>
        <dbReference type="EMBL" id="RFA33991.1"/>
    </source>
</evidence>
<evidence type="ECO:0000256" key="3">
    <source>
        <dbReference type="ARBA" id="ARBA00022989"/>
    </source>
</evidence>
<organism evidence="6 8">
    <name type="scientific">Virgibacillus dokdonensis</name>
    <dbReference type="NCBI Taxonomy" id="302167"/>
    <lineage>
        <taxon>Bacteria</taxon>
        <taxon>Bacillati</taxon>
        <taxon>Bacillota</taxon>
        <taxon>Bacilli</taxon>
        <taxon>Bacillales</taxon>
        <taxon>Bacillaceae</taxon>
        <taxon>Virgibacillus</taxon>
    </lineage>
</organism>
<dbReference type="NCBIfam" id="TIGR01592">
    <property type="entry name" value="holin_SPP1"/>
    <property type="match status" value="1"/>
</dbReference>
<keyword evidence="4 5" id="KW-0472">Membrane</keyword>
<proteinExistence type="predicted"/>
<evidence type="ECO:0000313" key="6">
    <source>
        <dbReference type="EMBL" id="AUJ24217.1"/>
    </source>
</evidence>
<protein>
    <submittedName>
        <fullName evidence="7">Phage holin</fullName>
    </submittedName>
    <submittedName>
        <fullName evidence="6">Phage lysis protein, holin</fullName>
    </submittedName>
</protein>
<dbReference type="InterPro" id="IPR006479">
    <property type="entry name" value="Holin"/>
</dbReference>
<evidence type="ECO:0000313" key="9">
    <source>
        <dbReference type="Proteomes" id="UP000256488"/>
    </source>
</evidence>
<reference evidence="6" key="1">
    <citation type="submission" date="2016-11" db="EMBL/GenBank/DDBJ databases">
        <title>Complete genome sequence of Virgibacillus dokdonensis 21D, a halophilic bacterium isolated from the deep hypersaline anoxic basin Discovery in the Mediterranean Sea.</title>
        <authorList>
            <person name="Zeaiter Z."/>
            <person name="Booth J.M."/>
            <person name="Prosdocimi E.M."/>
            <person name="Mapelli F."/>
            <person name="Fusi M."/>
            <person name="Daffonchio D."/>
            <person name="Borin S."/>
            <person name="Crotti E."/>
        </authorList>
    </citation>
    <scope>NUCLEOTIDE SEQUENCE</scope>
    <source>
        <strain evidence="6">21D</strain>
    </source>
</reference>
<dbReference type="Pfam" id="PF04688">
    <property type="entry name" value="Holin_SPP1"/>
    <property type="match status" value="1"/>
</dbReference>
<dbReference type="AlphaFoldDB" id="A0A2K9IX10"/>
<sequence>MDKGTVVRTIALAIVWVNAVLVNYNLQPIPLLEEEVIAYGVTFIVSVWTWFKNNYITLRGRQQKEVLQRSNLTK</sequence>
<keyword evidence="3 5" id="KW-1133">Transmembrane helix</keyword>
<dbReference type="STRING" id="302167.GCA_900166595_04021"/>
<feature type="transmembrane region" description="Helical" evidence="5">
    <location>
        <begin position="36"/>
        <end position="51"/>
    </location>
</feature>
<evidence type="ECO:0000256" key="2">
    <source>
        <dbReference type="ARBA" id="ARBA00022692"/>
    </source>
</evidence>
<accession>A0A3E0WPC2</accession>
<evidence type="ECO:0000313" key="8">
    <source>
        <dbReference type="Proteomes" id="UP000234237"/>
    </source>
</evidence>
<evidence type="ECO:0000256" key="4">
    <source>
        <dbReference type="ARBA" id="ARBA00023136"/>
    </source>
</evidence>
<dbReference type="KEGG" id="vpn:A21D_01111"/>
<dbReference type="Proteomes" id="UP000234237">
    <property type="component" value="Chromosome"/>
</dbReference>
<evidence type="ECO:0000256" key="5">
    <source>
        <dbReference type="SAM" id="Phobius"/>
    </source>
</evidence>
<gene>
    <name evidence="6" type="ORF">A21D_01111</name>
    <name evidence="7" type="ORF">CAI16_13085</name>
</gene>
<evidence type="ECO:0000256" key="1">
    <source>
        <dbReference type="ARBA" id="ARBA00004370"/>
    </source>
</evidence>
<dbReference type="RefSeq" id="WP_101932948.1">
    <property type="nucleotide sequence ID" value="NZ_CP018622.1"/>
</dbReference>
<feature type="transmembrane region" description="Helical" evidence="5">
    <location>
        <begin position="7"/>
        <end position="24"/>
    </location>
</feature>